<keyword evidence="3" id="KW-1185">Reference proteome</keyword>
<feature type="compositionally biased region" description="Basic and acidic residues" evidence="1">
    <location>
        <begin position="523"/>
        <end position="542"/>
    </location>
</feature>
<dbReference type="OrthoDB" id="2290810at2759"/>
<feature type="compositionally biased region" description="Basic residues" evidence="1">
    <location>
        <begin position="730"/>
        <end position="739"/>
    </location>
</feature>
<accession>A0A8H7SF78</accession>
<feature type="compositionally biased region" description="Polar residues" evidence="1">
    <location>
        <begin position="460"/>
        <end position="475"/>
    </location>
</feature>
<dbReference type="EMBL" id="JAEPRB010000002">
    <property type="protein sequence ID" value="KAG2228197.1"/>
    <property type="molecule type" value="Genomic_DNA"/>
</dbReference>
<feature type="compositionally biased region" description="Polar residues" evidence="1">
    <location>
        <begin position="617"/>
        <end position="626"/>
    </location>
</feature>
<name>A0A8H7SF78_9FUNG</name>
<comment type="caution">
    <text evidence="2">The sequence shown here is derived from an EMBL/GenBank/DDBJ whole genome shotgun (WGS) entry which is preliminary data.</text>
</comment>
<proteinExistence type="predicted"/>
<feature type="region of interest" description="Disordered" evidence="1">
    <location>
        <begin position="90"/>
        <end position="112"/>
    </location>
</feature>
<feature type="region of interest" description="Disordered" evidence="1">
    <location>
        <begin position="182"/>
        <end position="213"/>
    </location>
</feature>
<dbReference type="AlphaFoldDB" id="A0A8H7SF78"/>
<feature type="region of interest" description="Disordered" evidence="1">
    <location>
        <begin position="457"/>
        <end position="544"/>
    </location>
</feature>
<dbReference type="Proteomes" id="UP000646827">
    <property type="component" value="Unassembled WGS sequence"/>
</dbReference>
<gene>
    <name evidence="2" type="ORF">INT45_009244</name>
</gene>
<feature type="region of interest" description="Disordered" evidence="1">
    <location>
        <begin position="392"/>
        <end position="430"/>
    </location>
</feature>
<evidence type="ECO:0000313" key="2">
    <source>
        <dbReference type="EMBL" id="KAG2228197.1"/>
    </source>
</evidence>
<feature type="region of interest" description="Disordered" evidence="1">
    <location>
        <begin position="656"/>
        <end position="760"/>
    </location>
</feature>
<feature type="compositionally biased region" description="Low complexity" evidence="1">
    <location>
        <begin position="585"/>
        <end position="602"/>
    </location>
</feature>
<feature type="region of interest" description="Disordered" evidence="1">
    <location>
        <begin position="578"/>
        <end position="639"/>
    </location>
</feature>
<evidence type="ECO:0000313" key="3">
    <source>
        <dbReference type="Proteomes" id="UP000646827"/>
    </source>
</evidence>
<reference evidence="2 3" key="1">
    <citation type="submission" date="2020-12" db="EMBL/GenBank/DDBJ databases">
        <title>Metabolic potential, ecology and presence of endohyphal bacteria is reflected in genomic diversity of Mucoromycotina.</title>
        <authorList>
            <person name="Muszewska A."/>
            <person name="Okrasinska A."/>
            <person name="Steczkiewicz K."/>
            <person name="Drgas O."/>
            <person name="Orlowska M."/>
            <person name="Perlinska-Lenart U."/>
            <person name="Aleksandrzak-Piekarczyk T."/>
            <person name="Szatraj K."/>
            <person name="Zielenkiewicz U."/>
            <person name="Pilsyk S."/>
            <person name="Malc E."/>
            <person name="Mieczkowski P."/>
            <person name="Kruszewska J.S."/>
            <person name="Biernat P."/>
            <person name="Pawlowska J."/>
        </authorList>
    </citation>
    <scope>NUCLEOTIDE SEQUENCE [LARGE SCALE GENOMIC DNA]</scope>
    <source>
        <strain evidence="2 3">CBS 142.35</strain>
    </source>
</reference>
<feature type="compositionally biased region" description="Polar residues" evidence="1">
    <location>
        <begin position="183"/>
        <end position="197"/>
    </location>
</feature>
<organism evidence="2 3">
    <name type="scientific">Circinella minor</name>
    <dbReference type="NCBI Taxonomy" id="1195481"/>
    <lineage>
        <taxon>Eukaryota</taxon>
        <taxon>Fungi</taxon>
        <taxon>Fungi incertae sedis</taxon>
        <taxon>Mucoromycota</taxon>
        <taxon>Mucoromycotina</taxon>
        <taxon>Mucoromycetes</taxon>
        <taxon>Mucorales</taxon>
        <taxon>Lichtheimiaceae</taxon>
        <taxon>Circinella</taxon>
    </lineage>
</organism>
<feature type="compositionally biased region" description="Basic residues" evidence="1">
    <location>
        <begin position="627"/>
        <end position="636"/>
    </location>
</feature>
<feature type="compositionally biased region" description="Low complexity" evidence="1">
    <location>
        <begin position="656"/>
        <end position="673"/>
    </location>
</feature>
<protein>
    <submittedName>
        <fullName evidence="2">Uncharacterized protein</fullName>
    </submittedName>
</protein>
<feature type="compositionally biased region" description="Acidic residues" evidence="1">
    <location>
        <begin position="748"/>
        <end position="760"/>
    </location>
</feature>
<feature type="compositionally biased region" description="Basic and acidic residues" evidence="1">
    <location>
        <begin position="476"/>
        <end position="492"/>
    </location>
</feature>
<feature type="region of interest" description="Disordered" evidence="1">
    <location>
        <begin position="1"/>
        <end position="34"/>
    </location>
</feature>
<evidence type="ECO:0000256" key="1">
    <source>
        <dbReference type="SAM" id="MobiDB-lite"/>
    </source>
</evidence>
<sequence length="821" mass="92658">MNFLAACTSSKRRQKQPIRLPEDDDDTDEELQHSHRTSCIMPVWPFTQCLGPRHGGRLTLGEDGDNNPSSRILDEYLDPNTTVGIEPLLDQHAQDPNDDDNNDDIITGSGSGGSTFFSGKAAVDPHRFLSRNPFATTNSNTTTEQNERRVIPEQDYFFEEGDAQFLSDHRISAVINDHAKNNIMESDNNTGASANPVSRTKTEEEEEQKKRTSRTVEFYGQELIDVTPSKLIKEENCDDNANMSSKSYILDHYQERELKSIDKSSTTGRELQDFSNPIVDQELVDIHPASSAQQEPRELDDFNTGGPAERELVDIKCLSSTSTQPREPEEFNHSTKIQEVSDIKSSSCSAQTKKLQDFNDSLLVEKELVDISKNVDSKTLLEGPVKELQEFTNNKDAPAEQELTDFGHTNSSRPRQPVHEKNLDKSYNNTTTAVTTTFPLTTSELTDFSNTTIVERETSHQNISNDYNSTTQVSNKSREFHVPPPPPEERESGSIQAPLRAMSQPPSPRPKTHDILVESSGGEVDKDKDREESGAGTSERRSSVAVVAQSLLGDRLDDFTEKLAFIKKNIIMSLEDEDGYDEEQQQQLQQHQQPIQQQQQQQLTDLPKRRPSYDPLMSTSSSATSRNKPRQQHKRSSSFMEVAGKFMSQLNEAALANGNNSHNNKNSTTNANSDRVFSPSSFFATLAGPDENKNNNSRQFSNPPPMPRESNHQDPLSTTGDDYYHQQHERRQHHSHNQRTLKTSWADDVPEEDEEETHYGDEEDLFDFTKVAKNVRNMGEDMVGNGLRMFNDMANRVKNANKQEVPGENSDEWMLDRDAWI</sequence>